<gene>
    <name evidence="2" type="ORF">V6U78_01150</name>
</gene>
<protein>
    <submittedName>
        <fullName evidence="2">MBL fold metallo-hydrolase</fullName>
    </submittedName>
</protein>
<comment type="caution">
    <text evidence="2">The sequence shown here is derived from an EMBL/GenBank/DDBJ whole genome shotgun (WGS) entry which is preliminary data.</text>
</comment>
<evidence type="ECO:0000313" key="3">
    <source>
        <dbReference type="Proteomes" id="UP001621714"/>
    </source>
</evidence>
<dbReference type="Gene3D" id="3.60.15.10">
    <property type="entry name" value="Ribonuclease Z/Hydroxyacylglutathione hydrolase-like"/>
    <property type="match status" value="1"/>
</dbReference>
<proteinExistence type="predicted"/>
<reference evidence="2 3" key="1">
    <citation type="submission" date="2024-02" db="EMBL/GenBank/DDBJ databases">
        <title>Marinospirillum sp. MEB 164 isolated from Lonar lake sediment.</title>
        <authorList>
            <person name="Joshi A."/>
            <person name="Thite S."/>
        </authorList>
    </citation>
    <scope>NUCLEOTIDE SEQUENCE [LARGE SCALE GENOMIC DNA]</scope>
    <source>
        <strain evidence="2 3">MEB164</strain>
    </source>
</reference>
<sequence length="261" mass="28576">MRSSAHLHYTSLGSGSQGNATLVTLGATALLIDNGFSVKELKRRLARVGYTPEDLTAVLVTHEHGDHIAGVGALVRRYRLPLYLTAGTRISGRLGGEVPDWRLIQPEHSFAIQDIEVWPITVPHDAREPVQFILGDGAHRLGVLTDLGCITPHIVRHYRRCQALILEANHDPVLLANGPYPPSLKKRVAGEYGHLSNQQAADFLAQMDQAQLKDVIASHLSEKNNDQQLARTTLAQSLSTTPDWIALADQEEGFAWRALGG</sequence>
<dbReference type="Proteomes" id="UP001621714">
    <property type="component" value="Unassembled WGS sequence"/>
</dbReference>
<accession>A0ABW8PTN0</accession>
<evidence type="ECO:0000313" key="2">
    <source>
        <dbReference type="EMBL" id="MFK7159643.1"/>
    </source>
</evidence>
<dbReference type="InterPro" id="IPR036866">
    <property type="entry name" value="RibonucZ/Hydroxyglut_hydro"/>
</dbReference>
<dbReference type="Pfam" id="PF12706">
    <property type="entry name" value="Lactamase_B_2"/>
    <property type="match status" value="1"/>
</dbReference>
<dbReference type="PANTHER" id="PTHR47619">
    <property type="entry name" value="METALLO-HYDROLASE YYCJ-RELATED"/>
    <property type="match status" value="1"/>
</dbReference>
<dbReference type="SMART" id="SM00849">
    <property type="entry name" value="Lactamase_B"/>
    <property type="match status" value="1"/>
</dbReference>
<organism evidence="2 3">
    <name type="scientific">Marinospirillum alkalitolerans</name>
    <dbReference type="NCBI Taxonomy" id="3123374"/>
    <lineage>
        <taxon>Bacteria</taxon>
        <taxon>Pseudomonadati</taxon>
        <taxon>Pseudomonadota</taxon>
        <taxon>Gammaproteobacteria</taxon>
        <taxon>Oceanospirillales</taxon>
        <taxon>Oceanospirillaceae</taxon>
        <taxon>Marinospirillum</taxon>
    </lineage>
</organism>
<evidence type="ECO:0000259" key="1">
    <source>
        <dbReference type="SMART" id="SM00849"/>
    </source>
</evidence>
<dbReference type="PANTHER" id="PTHR47619:SF1">
    <property type="entry name" value="EXODEOXYRIBONUCLEASE WALJ"/>
    <property type="match status" value="1"/>
</dbReference>
<dbReference type="SUPFAM" id="SSF56281">
    <property type="entry name" value="Metallo-hydrolase/oxidoreductase"/>
    <property type="match status" value="1"/>
</dbReference>
<keyword evidence="3" id="KW-1185">Reference proteome</keyword>
<dbReference type="InterPro" id="IPR052533">
    <property type="entry name" value="WalJ/YycJ-like"/>
</dbReference>
<dbReference type="EMBL" id="JBANFI010000001">
    <property type="protein sequence ID" value="MFK7159643.1"/>
    <property type="molecule type" value="Genomic_DNA"/>
</dbReference>
<name>A0ABW8PTN0_9GAMM</name>
<dbReference type="RefSeq" id="WP_405336342.1">
    <property type="nucleotide sequence ID" value="NZ_JBANFI010000001.1"/>
</dbReference>
<dbReference type="InterPro" id="IPR001279">
    <property type="entry name" value="Metallo-B-lactamas"/>
</dbReference>
<feature type="domain" description="Metallo-beta-lactamase" evidence="1">
    <location>
        <begin position="17"/>
        <end position="194"/>
    </location>
</feature>